<proteinExistence type="predicted"/>
<name>A0A6L2P337_TANCI</name>
<sequence>MAIENEVNQIHVERSSLFDAVLIIRSKNRTWVAIDGVVWILQLKNCMRQLDVNVGFKLFGKLNIDSF</sequence>
<dbReference type="EMBL" id="BKCJ010010698">
    <property type="protein sequence ID" value="GEU92736.1"/>
    <property type="molecule type" value="Genomic_DNA"/>
</dbReference>
<gene>
    <name evidence="1" type="ORF">Tci_064714</name>
</gene>
<evidence type="ECO:0000313" key="1">
    <source>
        <dbReference type="EMBL" id="GEU92736.1"/>
    </source>
</evidence>
<comment type="caution">
    <text evidence="1">The sequence shown here is derived from an EMBL/GenBank/DDBJ whole genome shotgun (WGS) entry which is preliminary data.</text>
</comment>
<dbReference type="AlphaFoldDB" id="A0A6L2P337"/>
<reference evidence="1" key="1">
    <citation type="journal article" date="2019" name="Sci. Rep.">
        <title>Draft genome of Tanacetum cinerariifolium, the natural source of mosquito coil.</title>
        <authorList>
            <person name="Yamashiro T."/>
            <person name="Shiraishi A."/>
            <person name="Satake H."/>
            <person name="Nakayama K."/>
        </authorList>
    </citation>
    <scope>NUCLEOTIDE SEQUENCE</scope>
</reference>
<organism evidence="1">
    <name type="scientific">Tanacetum cinerariifolium</name>
    <name type="common">Dalmatian daisy</name>
    <name type="synonym">Chrysanthemum cinerariifolium</name>
    <dbReference type="NCBI Taxonomy" id="118510"/>
    <lineage>
        <taxon>Eukaryota</taxon>
        <taxon>Viridiplantae</taxon>
        <taxon>Streptophyta</taxon>
        <taxon>Embryophyta</taxon>
        <taxon>Tracheophyta</taxon>
        <taxon>Spermatophyta</taxon>
        <taxon>Magnoliopsida</taxon>
        <taxon>eudicotyledons</taxon>
        <taxon>Gunneridae</taxon>
        <taxon>Pentapetalae</taxon>
        <taxon>asterids</taxon>
        <taxon>campanulids</taxon>
        <taxon>Asterales</taxon>
        <taxon>Asteraceae</taxon>
        <taxon>Asteroideae</taxon>
        <taxon>Anthemideae</taxon>
        <taxon>Anthemidinae</taxon>
        <taxon>Tanacetum</taxon>
    </lineage>
</organism>
<protein>
    <submittedName>
        <fullName evidence="1">Uncharacterized protein</fullName>
    </submittedName>
</protein>
<accession>A0A6L2P337</accession>